<proteinExistence type="inferred from homology"/>
<keyword evidence="5" id="KW-0813">Transport</keyword>
<feature type="transmembrane region" description="Helical" evidence="5">
    <location>
        <begin position="195"/>
        <end position="221"/>
    </location>
</feature>
<dbReference type="PRINTS" id="PR00164">
    <property type="entry name" value="ABC2TRNSPORT"/>
</dbReference>
<gene>
    <name evidence="7" type="ordered locus">SAR116_1880</name>
</gene>
<dbReference type="InterPro" id="IPR052522">
    <property type="entry name" value="ABC-2_transport_permease"/>
</dbReference>
<dbReference type="PANTHER" id="PTHR43332:SF2">
    <property type="entry name" value="INNER MEMBRANE TRANSPORT PERMEASE YADH"/>
    <property type="match status" value="1"/>
</dbReference>
<evidence type="ECO:0000313" key="7">
    <source>
        <dbReference type="EMBL" id="ADE40123.1"/>
    </source>
</evidence>
<dbReference type="STRING" id="488538.SAR116_1880"/>
<keyword evidence="5" id="KW-1003">Cell membrane</keyword>
<dbReference type="EMBL" id="CP001751">
    <property type="protein sequence ID" value="ADE40123.1"/>
    <property type="molecule type" value="Genomic_DNA"/>
</dbReference>
<feature type="transmembrane region" description="Helical" evidence="5">
    <location>
        <begin position="113"/>
        <end position="136"/>
    </location>
</feature>
<keyword evidence="2 5" id="KW-0812">Transmembrane</keyword>
<organism evidence="7 8">
    <name type="scientific">Puniceispirillum marinum (strain IMCC1322)</name>
    <dbReference type="NCBI Taxonomy" id="488538"/>
    <lineage>
        <taxon>Bacteria</taxon>
        <taxon>Pseudomonadati</taxon>
        <taxon>Pseudomonadota</taxon>
        <taxon>Alphaproteobacteria</taxon>
        <taxon>Candidatus Puniceispirillales</taxon>
        <taxon>Candidatus Puniceispirillaceae</taxon>
        <taxon>Candidatus Puniceispirillum</taxon>
    </lineage>
</organism>
<dbReference type="InterPro" id="IPR013525">
    <property type="entry name" value="ABC2_TM"/>
</dbReference>
<dbReference type="PANTHER" id="PTHR43332">
    <property type="entry name" value="INNER MEMBRANE TRANSPORT PERMEASE YADH-RELATED"/>
    <property type="match status" value="1"/>
</dbReference>
<dbReference type="GO" id="GO:0043190">
    <property type="term" value="C:ATP-binding cassette (ABC) transporter complex"/>
    <property type="evidence" value="ECO:0007669"/>
    <property type="project" value="InterPro"/>
</dbReference>
<evidence type="ECO:0000256" key="5">
    <source>
        <dbReference type="RuleBase" id="RU361157"/>
    </source>
</evidence>
<feature type="transmembrane region" description="Helical" evidence="5">
    <location>
        <begin position="142"/>
        <end position="162"/>
    </location>
</feature>
<keyword evidence="7" id="KW-0378">Hydrolase</keyword>
<dbReference type="eggNOG" id="COG0842">
    <property type="taxonomic scope" value="Bacteria"/>
</dbReference>
<evidence type="ECO:0000256" key="4">
    <source>
        <dbReference type="ARBA" id="ARBA00023136"/>
    </source>
</evidence>
<feature type="transmembrane region" description="Helical" evidence="5">
    <location>
        <begin position="317"/>
        <end position="339"/>
    </location>
</feature>
<reference evidence="7 8" key="1">
    <citation type="journal article" date="2010" name="J. Bacteriol.">
        <title>Complete genome sequence of "Candidatus Puniceispirillum marinum" IMCC1322, a representative of the SAR116 clade in the Alphaproteobacteria.</title>
        <authorList>
            <person name="Oh H.M."/>
            <person name="Kwon K.K."/>
            <person name="Kang I."/>
            <person name="Kang S.G."/>
            <person name="Lee J.H."/>
            <person name="Kim S.J."/>
            <person name="Cho J.C."/>
        </authorList>
    </citation>
    <scope>NUCLEOTIDE SEQUENCE [LARGE SCALE GENOMIC DNA]</scope>
    <source>
        <strain evidence="7 8">IMCC1322</strain>
    </source>
</reference>
<keyword evidence="3 5" id="KW-1133">Transmembrane helix</keyword>
<keyword evidence="8" id="KW-1185">Reference proteome</keyword>
<evidence type="ECO:0000256" key="2">
    <source>
        <dbReference type="ARBA" id="ARBA00022692"/>
    </source>
</evidence>
<protein>
    <recommendedName>
        <fullName evidence="5">Transport permease protein</fullName>
    </recommendedName>
</protein>
<dbReference type="AlphaFoldDB" id="D5BMT0"/>
<evidence type="ECO:0000259" key="6">
    <source>
        <dbReference type="PROSITE" id="PS51012"/>
    </source>
</evidence>
<comment type="caution">
    <text evidence="5">Lacks conserved residue(s) required for the propagation of feature annotation.</text>
</comment>
<dbReference type="Proteomes" id="UP000007460">
    <property type="component" value="Chromosome"/>
</dbReference>
<comment type="similarity">
    <text evidence="5">Belongs to the ABC-2 integral membrane protein family.</text>
</comment>
<evidence type="ECO:0000256" key="3">
    <source>
        <dbReference type="ARBA" id="ARBA00022989"/>
    </source>
</evidence>
<sequence length="347" mass="37199">MPYRYLLVVSSTVAIETGTSLCRNHADAKLDVNCHSGFLGIALLHRCAYFGGMNKMAKNKRTLDQAALSSSDTDKLSDEMTDSYIIRPVKIGKLNAIGMYTLYMREVRRFMKILMQTLIAPVMTSVLFLMVFAVAVGDRANLTVGVDFVTFLTPGLVMMNLLQNAFANTSSSLVVGKVQGTIVDVLMPPLGAGEVLAAMSLAGVTRGVMVGAVTACALVILGGGSLPNAPFTALLFMFLGALVMAFAGILAGIWANKFDEMAAITNFVIQPLAFLSGTFYSINRLPAPFDTIAALNPVFYAIDGFRFGMIGVADRPLLTGIICLVSLNLVLGILCYRALKSGYRLKS</sequence>
<dbReference type="InterPro" id="IPR047817">
    <property type="entry name" value="ABC2_TM_bact-type"/>
</dbReference>
<dbReference type="Pfam" id="PF01061">
    <property type="entry name" value="ABC2_membrane"/>
    <property type="match status" value="1"/>
</dbReference>
<dbReference type="GO" id="GO:0016787">
    <property type="term" value="F:hydrolase activity"/>
    <property type="evidence" value="ECO:0007669"/>
    <property type="project" value="UniProtKB-KW"/>
</dbReference>
<name>D5BMT0_PUNMI</name>
<dbReference type="RefSeq" id="WP_013046750.1">
    <property type="nucleotide sequence ID" value="NC_014010.1"/>
</dbReference>
<evidence type="ECO:0000313" key="8">
    <source>
        <dbReference type="Proteomes" id="UP000007460"/>
    </source>
</evidence>
<feature type="transmembrane region" description="Helical" evidence="5">
    <location>
        <begin position="233"/>
        <end position="255"/>
    </location>
</feature>
<dbReference type="GO" id="GO:0140359">
    <property type="term" value="F:ABC-type transporter activity"/>
    <property type="evidence" value="ECO:0007669"/>
    <property type="project" value="InterPro"/>
</dbReference>
<dbReference type="HOGENOM" id="CLU_039483_3_0_5"/>
<keyword evidence="4 5" id="KW-0472">Membrane</keyword>
<accession>D5BMT0</accession>
<evidence type="ECO:0000256" key="1">
    <source>
        <dbReference type="ARBA" id="ARBA00004141"/>
    </source>
</evidence>
<comment type="subcellular location">
    <subcellularLocation>
        <location evidence="5">Cell inner membrane</location>
        <topology evidence="5">Multi-pass membrane protein</topology>
    </subcellularLocation>
    <subcellularLocation>
        <location evidence="1">Membrane</location>
        <topology evidence="1">Multi-pass membrane protein</topology>
    </subcellularLocation>
</comment>
<feature type="domain" description="ABC transmembrane type-2" evidence="6">
    <location>
        <begin position="112"/>
        <end position="342"/>
    </location>
</feature>
<dbReference type="PROSITE" id="PS51012">
    <property type="entry name" value="ABC_TM2"/>
    <property type="match status" value="1"/>
</dbReference>
<dbReference type="InterPro" id="IPR000412">
    <property type="entry name" value="ABC_2_transport"/>
</dbReference>
<dbReference type="KEGG" id="apb:SAR116_1880"/>